<reference evidence="2 3" key="1">
    <citation type="submission" date="2015-02" db="EMBL/GenBank/DDBJ databases">
        <title>Draft genome sequences of ten Microbacterium spp. with emphasis on heavy metal contaminated environments.</title>
        <authorList>
            <person name="Corretto E."/>
        </authorList>
    </citation>
    <scope>NUCLEOTIDE SEQUENCE [LARGE SCALE GENOMIC DNA]</scope>
    <source>
        <strain evidence="2 3">ARN176</strain>
    </source>
</reference>
<evidence type="ECO:0000259" key="1">
    <source>
        <dbReference type="Pfam" id="PF04993"/>
    </source>
</evidence>
<name>A0A0F0LK18_9MICO</name>
<dbReference type="EMBL" id="JYIX01000036">
    <property type="protein sequence ID" value="KJL32655.1"/>
    <property type="molecule type" value="Genomic_DNA"/>
</dbReference>
<keyword evidence="3" id="KW-1185">Reference proteome</keyword>
<evidence type="ECO:0000313" key="2">
    <source>
        <dbReference type="EMBL" id="KJL32655.1"/>
    </source>
</evidence>
<proteinExistence type="predicted"/>
<dbReference type="SUPFAM" id="SSF159894">
    <property type="entry name" value="YgaC/TfoX-N like"/>
    <property type="match status" value="1"/>
</dbReference>
<dbReference type="AlphaFoldDB" id="A0A0F0LK18"/>
<sequence length="110" mass="11598">MVDASVVELADRIRALLGGAGEIEERAMFGSRAFLSGGRILVGARKGGALLVRVEAERAAVLLTERGVSRAVMGARTMSDNWLDVSPEAIADDAALMQWIDVAREDAGTA</sequence>
<evidence type="ECO:0000313" key="3">
    <source>
        <dbReference type="Proteomes" id="UP000033740"/>
    </source>
</evidence>
<feature type="domain" description="TfoX N-terminal" evidence="1">
    <location>
        <begin position="16"/>
        <end position="105"/>
    </location>
</feature>
<accession>A0A0F0LK18</accession>
<dbReference type="Gene3D" id="3.30.1460.30">
    <property type="entry name" value="YgaC/TfoX-N like chaperone"/>
    <property type="match status" value="1"/>
</dbReference>
<protein>
    <recommendedName>
        <fullName evidence="1">TfoX N-terminal domain-containing protein</fullName>
    </recommendedName>
</protein>
<organism evidence="2 3">
    <name type="scientific">Microbacterium azadirachtae</name>
    <dbReference type="NCBI Taxonomy" id="582680"/>
    <lineage>
        <taxon>Bacteria</taxon>
        <taxon>Bacillati</taxon>
        <taxon>Actinomycetota</taxon>
        <taxon>Actinomycetes</taxon>
        <taxon>Micrococcales</taxon>
        <taxon>Microbacteriaceae</taxon>
        <taxon>Microbacterium</taxon>
    </lineage>
</organism>
<gene>
    <name evidence="2" type="ORF">RS86_02436</name>
</gene>
<dbReference type="Pfam" id="PF04993">
    <property type="entry name" value="TfoX_N"/>
    <property type="match status" value="1"/>
</dbReference>
<dbReference type="RefSeq" id="WP_045272512.1">
    <property type="nucleotide sequence ID" value="NZ_JYIX01000036.1"/>
</dbReference>
<dbReference type="Proteomes" id="UP000033740">
    <property type="component" value="Unassembled WGS sequence"/>
</dbReference>
<dbReference type="InterPro" id="IPR007076">
    <property type="entry name" value="TfoX_N"/>
</dbReference>
<comment type="caution">
    <text evidence="2">The sequence shown here is derived from an EMBL/GenBank/DDBJ whole genome shotgun (WGS) entry which is preliminary data.</text>
</comment>
<dbReference type="PATRIC" id="fig|582680.6.peg.2499"/>
<dbReference type="STRING" id="582680.RS86_02436"/>